<dbReference type="GO" id="GO:0008897">
    <property type="term" value="F:holo-[acyl-carrier-protein] synthase activity"/>
    <property type="evidence" value="ECO:0007669"/>
    <property type="project" value="UniProtKB-EC"/>
</dbReference>
<dbReference type="EMBL" id="VSSQ01063775">
    <property type="protein sequence ID" value="MPN16774.1"/>
    <property type="molecule type" value="Genomic_DNA"/>
</dbReference>
<dbReference type="Gene3D" id="3.90.470.20">
    <property type="entry name" value="4'-phosphopantetheinyl transferase domain"/>
    <property type="match status" value="1"/>
</dbReference>
<dbReference type="HAMAP" id="MF_00101">
    <property type="entry name" value="AcpS"/>
    <property type="match status" value="1"/>
</dbReference>
<dbReference type="NCBIfam" id="TIGR00556">
    <property type="entry name" value="pantethn_trn"/>
    <property type="match status" value="1"/>
</dbReference>
<dbReference type="InterPro" id="IPR037143">
    <property type="entry name" value="4-PPantetheinyl_Trfase_dom_sf"/>
</dbReference>
<evidence type="ECO:0000313" key="9">
    <source>
        <dbReference type="EMBL" id="MPN16774.1"/>
    </source>
</evidence>
<feature type="domain" description="4'-phosphopantetheinyl transferase" evidence="8">
    <location>
        <begin position="4"/>
        <end position="117"/>
    </location>
</feature>
<keyword evidence="6" id="KW-0443">Lipid metabolism</keyword>
<evidence type="ECO:0000256" key="6">
    <source>
        <dbReference type="ARBA" id="ARBA00023098"/>
    </source>
</evidence>
<keyword evidence="7" id="KW-0275">Fatty acid biosynthesis</keyword>
<sequence>MIAGLGTDIERVERVRRIGAKTKFLKRFFTDDEVNNAVVQGDTDYRRITGLFCAKEAFFKSLGTGIRGFALSDAEVSHDALGKPFFIYHRQLAEHMIKNELQALLSISHTNDYAVSTVILIRMN</sequence>
<dbReference type="InterPro" id="IPR008278">
    <property type="entry name" value="4-PPantetheinyl_Trfase_dom"/>
</dbReference>
<organism evidence="9">
    <name type="scientific">bioreactor metagenome</name>
    <dbReference type="NCBI Taxonomy" id="1076179"/>
    <lineage>
        <taxon>unclassified sequences</taxon>
        <taxon>metagenomes</taxon>
        <taxon>ecological metagenomes</taxon>
    </lineage>
</organism>
<evidence type="ECO:0000256" key="1">
    <source>
        <dbReference type="ARBA" id="ARBA00022516"/>
    </source>
</evidence>
<evidence type="ECO:0000256" key="5">
    <source>
        <dbReference type="ARBA" id="ARBA00022842"/>
    </source>
</evidence>
<evidence type="ECO:0000256" key="7">
    <source>
        <dbReference type="ARBA" id="ARBA00023160"/>
    </source>
</evidence>
<dbReference type="EC" id="2.7.8.7" evidence="9"/>
<keyword evidence="3" id="KW-0479">Metal-binding</keyword>
<evidence type="ECO:0000259" key="8">
    <source>
        <dbReference type="Pfam" id="PF01648"/>
    </source>
</evidence>
<dbReference type="InterPro" id="IPR004568">
    <property type="entry name" value="Ppantetheine-prot_Trfase_dom"/>
</dbReference>
<dbReference type="SUPFAM" id="SSF56214">
    <property type="entry name" value="4'-phosphopantetheinyl transferase"/>
    <property type="match status" value="1"/>
</dbReference>
<evidence type="ECO:0000256" key="4">
    <source>
        <dbReference type="ARBA" id="ARBA00022832"/>
    </source>
</evidence>
<keyword evidence="4" id="KW-0276">Fatty acid metabolism</keyword>
<gene>
    <name evidence="9" type="primary">acpS_24</name>
    <name evidence="9" type="ORF">SDC9_164120</name>
</gene>
<dbReference type="GO" id="GO:0006633">
    <property type="term" value="P:fatty acid biosynthetic process"/>
    <property type="evidence" value="ECO:0007669"/>
    <property type="project" value="UniProtKB-KW"/>
</dbReference>
<evidence type="ECO:0000256" key="2">
    <source>
        <dbReference type="ARBA" id="ARBA00022679"/>
    </source>
</evidence>
<dbReference type="AlphaFoldDB" id="A0A645FY02"/>
<comment type="caution">
    <text evidence="9">The sequence shown here is derived from an EMBL/GenBank/DDBJ whole genome shotgun (WGS) entry which is preliminary data.</text>
</comment>
<dbReference type="GO" id="GO:0000287">
    <property type="term" value="F:magnesium ion binding"/>
    <property type="evidence" value="ECO:0007669"/>
    <property type="project" value="InterPro"/>
</dbReference>
<keyword evidence="2 9" id="KW-0808">Transferase</keyword>
<reference evidence="9" key="1">
    <citation type="submission" date="2019-08" db="EMBL/GenBank/DDBJ databases">
        <authorList>
            <person name="Kucharzyk K."/>
            <person name="Murdoch R.W."/>
            <person name="Higgins S."/>
            <person name="Loffler F."/>
        </authorList>
    </citation>
    <scope>NUCLEOTIDE SEQUENCE</scope>
</reference>
<keyword evidence="5" id="KW-0460">Magnesium</keyword>
<evidence type="ECO:0000256" key="3">
    <source>
        <dbReference type="ARBA" id="ARBA00022723"/>
    </source>
</evidence>
<proteinExistence type="inferred from homology"/>
<dbReference type="Pfam" id="PF01648">
    <property type="entry name" value="ACPS"/>
    <property type="match status" value="1"/>
</dbReference>
<protein>
    <submittedName>
        <fullName evidence="9">Holo-[acyl-carrier-protein] synthase</fullName>
        <ecNumber evidence="9">2.7.8.7</ecNumber>
    </submittedName>
</protein>
<accession>A0A645FY02</accession>
<dbReference type="InterPro" id="IPR002582">
    <property type="entry name" value="ACPS"/>
</dbReference>
<keyword evidence="1" id="KW-0444">Lipid biosynthesis</keyword>
<name>A0A645FY02_9ZZZZ</name>
<dbReference type="NCBIfam" id="TIGR00516">
    <property type="entry name" value="acpS"/>
    <property type="match status" value="1"/>
</dbReference>